<dbReference type="GO" id="GO:0001558">
    <property type="term" value="P:regulation of cell growth"/>
    <property type="evidence" value="ECO:0007669"/>
    <property type="project" value="InterPro"/>
</dbReference>
<name>A0A1W7R951_9SCOR</name>
<keyword evidence="4" id="KW-1015">Disulfide bond</keyword>
<comment type="subcellular location">
    <subcellularLocation>
        <location evidence="1">Secreted</location>
    </subcellularLocation>
</comment>
<feature type="signal peptide" evidence="5">
    <location>
        <begin position="1"/>
        <end position="21"/>
    </location>
</feature>
<dbReference type="Gene3D" id="4.10.40.20">
    <property type="match status" value="1"/>
</dbReference>
<dbReference type="GO" id="GO:0005520">
    <property type="term" value="F:insulin-like growth factor binding"/>
    <property type="evidence" value="ECO:0007669"/>
    <property type="project" value="InterPro"/>
</dbReference>
<dbReference type="PROSITE" id="PS51323">
    <property type="entry name" value="IGFBP_N_2"/>
    <property type="match status" value="1"/>
</dbReference>
<proteinExistence type="predicted"/>
<evidence type="ECO:0000256" key="5">
    <source>
        <dbReference type="SAM" id="SignalP"/>
    </source>
</evidence>
<feature type="chain" id="PRO_5012461824" evidence="5">
    <location>
        <begin position="22"/>
        <end position="95"/>
    </location>
</feature>
<dbReference type="InterPro" id="IPR011390">
    <property type="entry name" value="IGFBP_rP_mac25"/>
</dbReference>
<dbReference type="SUPFAM" id="SSF57184">
    <property type="entry name" value="Growth factor receptor domain"/>
    <property type="match status" value="1"/>
</dbReference>
<dbReference type="InterPro" id="IPR000867">
    <property type="entry name" value="IGFBP-like"/>
</dbReference>
<accession>A0A1W7R951</accession>
<keyword evidence="2" id="KW-0964">Secreted</keyword>
<evidence type="ECO:0000259" key="6">
    <source>
        <dbReference type="PROSITE" id="PS51323"/>
    </source>
</evidence>
<dbReference type="SMART" id="SM00121">
    <property type="entry name" value="IB"/>
    <property type="match status" value="1"/>
</dbReference>
<evidence type="ECO:0000313" key="7">
    <source>
        <dbReference type="EMBL" id="JAV47671.1"/>
    </source>
</evidence>
<dbReference type="Pfam" id="PF00219">
    <property type="entry name" value="IGFBP"/>
    <property type="match status" value="1"/>
</dbReference>
<dbReference type="PROSITE" id="PS51257">
    <property type="entry name" value="PROKAR_LIPOPROTEIN"/>
    <property type="match status" value="1"/>
</dbReference>
<feature type="domain" description="IGFBP N-terminal" evidence="6">
    <location>
        <begin position="20"/>
        <end position="94"/>
    </location>
</feature>
<evidence type="ECO:0000256" key="4">
    <source>
        <dbReference type="ARBA" id="ARBA00023157"/>
    </source>
</evidence>
<dbReference type="AlphaFoldDB" id="A0A1W7R951"/>
<reference evidence="7" key="1">
    <citation type="submission" date="2016-11" db="EMBL/GenBank/DDBJ databases">
        <title>Venom-gland transcriptomics and venom proteomics of the black-back scorpion (Hadrurus spadix) reveal detectability challenges and an unexplored realm of animal toxin diversity.</title>
        <authorList>
            <person name="Rokyta D.R."/>
            <person name="Ward M.J."/>
        </authorList>
    </citation>
    <scope>NUCLEOTIDE SEQUENCE</scope>
    <source>
        <tissue evidence="7">Venom gland</tissue>
    </source>
</reference>
<dbReference type="GO" id="GO:0009966">
    <property type="term" value="P:regulation of signal transduction"/>
    <property type="evidence" value="ECO:0007669"/>
    <property type="project" value="TreeGrafter"/>
</dbReference>
<dbReference type="EMBL" id="GFAH01000718">
    <property type="protein sequence ID" value="JAV47671.1"/>
    <property type="molecule type" value="Transcribed_RNA"/>
</dbReference>
<evidence type="ECO:0000256" key="2">
    <source>
        <dbReference type="ARBA" id="ARBA00022525"/>
    </source>
</evidence>
<dbReference type="GO" id="GO:0005576">
    <property type="term" value="C:extracellular region"/>
    <property type="evidence" value="ECO:0007669"/>
    <property type="project" value="UniProtKB-SubCell"/>
</dbReference>
<organism evidence="7">
    <name type="scientific">Hadrurus spadix</name>
    <dbReference type="NCBI Taxonomy" id="141984"/>
    <lineage>
        <taxon>Eukaryota</taxon>
        <taxon>Metazoa</taxon>
        <taxon>Ecdysozoa</taxon>
        <taxon>Arthropoda</taxon>
        <taxon>Chelicerata</taxon>
        <taxon>Arachnida</taxon>
        <taxon>Scorpiones</taxon>
        <taxon>Iurida</taxon>
        <taxon>Iuroidea</taxon>
        <taxon>Hadrurus</taxon>
    </lineage>
</organism>
<protein>
    <submittedName>
        <fullName evidence="7">Venom protein</fullName>
    </submittedName>
</protein>
<sequence length="95" mass="9857">MRIKFCLITFVFLGIFASAMSLSCLMCGTFECPPPPNNCPAGLVKDACGCCLVCAKAENESCGGLSNIFGKCGHGLKCVLEGNRVIASGICKKSG</sequence>
<evidence type="ECO:0000256" key="1">
    <source>
        <dbReference type="ARBA" id="ARBA00004613"/>
    </source>
</evidence>
<evidence type="ECO:0000256" key="3">
    <source>
        <dbReference type="ARBA" id="ARBA00022729"/>
    </source>
</evidence>
<dbReference type="InterPro" id="IPR009030">
    <property type="entry name" value="Growth_fac_rcpt_cys_sf"/>
</dbReference>
<dbReference type="PANTHER" id="PTHR14186">
    <property type="entry name" value="INSULIN-LIKE GROWTH FACTOR BINDING PROTEIN-RELATED"/>
    <property type="match status" value="1"/>
</dbReference>
<keyword evidence="3 5" id="KW-0732">Signal</keyword>
<dbReference type="PANTHER" id="PTHR14186:SF19">
    <property type="entry name" value="INSULIN-LIKE GROWTH FACTOR-BINDING PROTEIN 7"/>
    <property type="match status" value="1"/>
</dbReference>